<evidence type="ECO:0000313" key="11">
    <source>
        <dbReference type="EMBL" id="KAI1705451.1"/>
    </source>
</evidence>
<dbReference type="Gene3D" id="3.90.550.50">
    <property type="match status" value="1"/>
</dbReference>
<dbReference type="AlphaFoldDB" id="A0AAD4R2M3"/>
<dbReference type="InterPro" id="IPR002659">
    <property type="entry name" value="Glyco_trans_31"/>
</dbReference>
<keyword evidence="7 10" id="KW-1133">Transmembrane helix</keyword>
<evidence type="ECO:0000256" key="2">
    <source>
        <dbReference type="ARBA" id="ARBA00008661"/>
    </source>
</evidence>
<evidence type="ECO:0000313" key="12">
    <source>
        <dbReference type="Proteomes" id="UP001201812"/>
    </source>
</evidence>
<evidence type="ECO:0000256" key="1">
    <source>
        <dbReference type="ARBA" id="ARBA00004323"/>
    </source>
</evidence>
<evidence type="ECO:0000256" key="9">
    <source>
        <dbReference type="ARBA" id="ARBA00023136"/>
    </source>
</evidence>
<keyword evidence="12" id="KW-1185">Reference proteome</keyword>
<keyword evidence="3 10" id="KW-0328">Glycosyltransferase</keyword>
<proteinExistence type="inferred from homology"/>
<name>A0AAD4R2M3_9BILA</name>
<accession>A0AAD4R2M3</accession>
<gene>
    <name evidence="11" type="ORF">DdX_13589</name>
</gene>
<dbReference type="GO" id="GO:0006493">
    <property type="term" value="P:protein O-linked glycosylation"/>
    <property type="evidence" value="ECO:0007669"/>
    <property type="project" value="TreeGrafter"/>
</dbReference>
<dbReference type="EMBL" id="JAKKPZ010000056">
    <property type="protein sequence ID" value="KAI1705451.1"/>
    <property type="molecule type" value="Genomic_DNA"/>
</dbReference>
<keyword evidence="6 10" id="KW-0735">Signal-anchor</keyword>
<comment type="similarity">
    <text evidence="2 10">Belongs to the glycosyltransferase 31 family.</text>
</comment>
<keyword evidence="9 10" id="KW-0472">Membrane</keyword>
<evidence type="ECO:0000256" key="3">
    <source>
        <dbReference type="ARBA" id="ARBA00022676"/>
    </source>
</evidence>
<evidence type="ECO:0000256" key="5">
    <source>
        <dbReference type="ARBA" id="ARBA00022692"/>
    </source>
</evidence>
<protein>
    <recommendedName>
        <fullName evidence="10">Hexosyltransferase</fullName>
        <ecNumber evidence="10">2.4.1.-</ecNumber>
    </recommendedName>
</protein>
<comment type="caution">
    <text evidence="11">The sequence shown here is derived from an EMBL/GenBank/DDBJ whole genome shotgun (WGS) entry which is preliminary data.</text>
</comment>
<keyword evidence="5 10" id="KW-0812">Transmembrane</keyword>
<comment type="subcellular location">
    <subcellularLocation>
        <location evidence="1 10">Golgi apparatus membrane</location>
        <topology evidence="1 10">Single-pass type II membrane protein</topology>
    </subcellularLocation>
</comment>
<evidence type="ECO:0000256" key="7">
    <source>
        <dbReference type="ARBA" id="ARBA00022989"/>
    </source>
</evidence>
<keyword evidence="4" id="KW-0808">Transferase</keyword>
<dbReference type="PANTHER" id="PTHR11214">
    <property type="entry name" value="BETA-1,3-N-ACETYLGLUCOSAMINYLTRANSFERASE"/>
    <property type="match status" value="1"/>
</dbReference>
<dbReference type="GO" id="GO:0016758">
    <property type="term" value="F:hexosyltransferase activity"/>
    <property type="evidence" value="ECO:0007669"/>
    <property type="project" value="InterPro"/>
</dbReference>
<evidence type="ECO:0000256" key="10">
    <source>
        <dbReference type="RuleBase" id="RU363063"/>
    </source>
</evidence>
<dbReference type="EC" id="2.4.1.-" evidence="10"/>
<feature type="transmembrane region" description="Helical" evidence="10">
    <location>
        <begin position="6"/>
        <end position="25"/>
    </location>
</feature>
<organism evidence="11 12">
    <name type="scientific">Ditylenchus destructor</name>
    <dbReference type="NCBI Taxonomy" id="166010"/>
    <lineage>
        <taxon>Eukaryota</taxon>
        <taxon>Metazoa</taxon>
        <taxon>Ecdysozoa</taxon>
        <taxon>Nematoda</taxon>
        <taxon>Chromadorea</taxon>
        <taxon>Rhabditida</taxon>
        <taxon>Tylenchina</taxon>
        <taxon>Tylenchomorpha</taxon>
        <taxon>Sphaerularioidea</taxon>
        <taxon>Anguinidae</taxon>
        <taxon>Anguininae</taxon>
        <taxon>Ditylenchus</taxon>
    </lineage>
</organism>
<dbReference type="PANTHER" id="PTHR11214:SF378">
    <property type="entry name" value="BETA-1,3-GALACTOSYLTRANSFERASE 4"/>
    <property type="match status" value="1"/>
</dbReference>
<dbReference type="Proteomes" id="UP001201812">
    <property type="component" value="Unassembled WGS sequence"/>
</dbReference>
<keyword evidence="8 10" id="KW-0333">Golgi apparatus</keyword>
<dbReference type="GO" id="GO:0000139">
    <property type="term" value="C:Golgi membrane"/>
    <property type="evidence" value="ECO:0007669"/>
    <property type="project" value="UniProtKB-SubCell"/>
</dbReference>
<sequence>MNFIPLKVIFLIIGLIGIVLLAYFLQEYILGISFVFGKYGQLDTFYDLPSAHWNTVEAEFANIQLNYNIYVPINSNYCNNADLFVFVPTWPSSFERRQVIRDTWASSENTGEKVVVKFVIGKPEDPNLSTDLLEEQEKHDDLILYGHPDEIQELHIKMHAAFKWQQIVCPDVKFIFRANDDTVVDIPRLQFWIDKEMRDDHKNNPAILFGAMRWNDGAVIRDPMRKRYVSESDYPDDVFPPYCFGALYMMSNEAVKGILEHAHEVNAFSLDDVLYTGILAEKAAVRKIDSSKHFIRDFNYRNKQECEEIDGLKVPLSTALCCFERLSDMEEACKMLRNIKCEKHGGKHHEKHRDKVADFFNKL</sequence>
<dbReference type="Pfam" id="PF01762">
    <property type="entry name" value="Galactosyl_T"/>
    <property type="match status" value="1"/>
</dbReference>
<reference evidence="11" key="1">
    <citation type="submission" date="2022-01" db="EMBL/GenBank/DDBJ databases">
        <title>Genome Sequence Resource for Two Populations of Ditylenchus destructor, the Migratory Endoparasitic Phytonematode.</title>
        <authorList>
            <person name="Zhang H."/>
            <person name="Lin R."/>
            <person name="Xie B."/>
        </authorList>
    </citation>
    <scope>NUCLEOTIDE SEQUENCE</scope>
    <source>
        <strain evidence="11">BazhouSP</strain>
    </source>
</reference>
<evidence type="ECO:0000256" key="4">
    <source>
        <dbReference type="ARBA" id="ARBA00022679"/>
    </source>
</evidence>
<evidence type="ECO:0000256" key="8">
    <source>
        <dbReference type="ARBA" id="ARBA00023034"/>
    </source>
</evidence>
<evidence type="ECO:0000256" key="6">
    <source>
        <dbReference type="ARBA" id="ARBA00022968"/>
    </source>
</evidence>